<dbReference type="InterPro" id="IPR005174">
    <property type="entry name" value="KIB1-4_b-propeller"/>
</dbReference>
<dbReference type="PANTHER" id="PTHR33165">
    <property type="entry name" value="F-BOX DOMAIN CONTAINING PROTEIN-LIKE-RELATED"/>
    <property type="match status" value="1"/>
</dbReference>
<reference evidence="2" key="1">
    <citation type="journal article" date="2013" name="Nature">
        <title>Draft genome of the wheat A-genome progenitor Triticum urartu.</title>
        <authorList>
            <person name="Ling H.Q."/>
            <person name="Zhao S."/>
            <person name="Liu D."/>
            <person name="Wang J."/>
            <person name="Sun H."/>
            <person name="Zhang C."/>
            <person name="Fan H."/>
            <person name="Li D."/>
            <person name="Dong L."/>
            <person name="Tao Y."/>
            <person name="Gao C."/>
            <person name="Wu H."/>
            <person name="Li Y."/>
            <person name="Cui Y."/>
            <person name="Guo X."/>
            <person name="Zheng S."/>
            <person name="Wang B."/>
            <person name="Yu K."/>
            <person name="Liang Q."/>
            <person name="Yang W."/>
            <person name="Lou X."/>
            <person name="Chen J."/>
            <person name="Feng M."/>
            <person name="Jian J."/>
            <person name="Zhang X."/>
            <person name="Luo G."/>
            <person name="Jiang Y."/>
            <person name="Liu J."/>
            <person name="Wang Z."/>
            <person name="Sha Y."/>
            <person name="Zhang B."/>
            <person name="Wu H."/>
            <person name="Tang D."/>
            <person name="Shen Q."/>
            <person name="Xue P."/>
            <person name="Zou S."/>
            <person name="Wang X."/>
            <person name="Liu X."/>
            <person name="Wang F."/>
            <person name="Yang Y."/>
            <person name="An X."/>
            <person name="Dong Z."/>
            <person name="Zhang K."/>
            <person name="Zhang X."/>
            <person name="Luo M.C."/>
            <person name="Dvorak J."/>
            <person name="Tong Y."/>
            <person name="Wang J."/>
            <person name="Yang H."/>
            <person name="Li Z."/>
            <person name="Wang D."/>
            <person name="Zhang A."/>
            <person name="Wang J."/>
        </authorList>
    </citation>
    <scope>NUCLEOTIDE SEQUENCE</scope>
</reference>
<evidence type="ECO:0000313" key="2">
    <source>
        <dbReference type="EMBL" id="EMS64190.1"/>
    </source>
</evidence>
<sequence>MLCFAAPIPREPNVLAAVTGCEPTLIFFFQYRAGMYHRIYDDIPAYYNLEQDGHAVCSADPTSQLCAMQFQDALCEDDGLFYLKSMITYAGHVYFLNSAATLFKIVWSGSHWYAKRIVETHLQDGCIYLVESTGKLLLVQDEPETLSVFSVDVERKVLEPIESIGSWALFLCFNKCLSVDADKLPSIEGNCIYKYSRRFRGDTMYVRYDLSNSKKECITGLKVRDPQSILIPFMKSETIHEGPLSLAQILLTAYPKVALLRDL</sequence>
<gene>
    <name evidence="2" type="ORF">TRIUR3_09964</name>
</gene>
<name>M8AH13_TRIUA</name>
<dbReference type="EMBL" id="KD059767">
    <property type="protein sequence ID" value="EMS64190.1"/>
    <property type="molecule type" value="Genomic_DNA"/>
</dbReference>
<dbReference type="PANTHER" id="PTHR33165:SF35">
    <property type="entry name" value="DUF295 DOMAIN-CONTAINING PROTEIN"/>
    <property type="match status" value="1"/>
</dbReference>
<feature type="domain" description="KIB1-4 beta-propeller" evidence="1">
    <location>
        <begin position="81"/>
        <end position="194"/>
    </location>
</feature>
<evidence type="ECO:0000259" key="1">
    <source>
        <dbReference type="Pfam" id="PF03478"/>
    </source>
</evidence>
<proteinExistence type="predicted"/>
<protein>
    <recommendedName>
        <fullName evidence="1">KIB1-4 beta-propeller domain-containing protein</fullName>
    </recommendedName>
</protein>
<accession>M8AH13</accession>
<dbReference type="Pfam" id="PF03478">
    <property type="entry name" value="Beta-prop_KIB1-4"/>
    <property type="match status" value="1"/>
</dbReference>
<organism evidence="2">
    <name type="scientific">Triticum urartu</name>
    <name type="common">Red wild einkorn</name>
    <name type="synonym">Crithodium urartu</name>
    <dbReference type="NCBI Taxonomy" id="4572"/>
    <lineage>
        <taxon>Eukaryota</taxon>
        <taxon>Viridiplantae</taxon>
        <taxon>Streptophyta</taxon>
        <taxon>Embryophyta</taxon>
        <taxon>Tracheophyta</taxon>
        <taxon>Spermatophyta</taxon>
        <taxon>Magnoliopsida</taxon>
        <taxon>Liliopsida</taxon>
        <taxon>Poales</taxon>
        <taxon>Poaceae</taxon>
        <taxon>BOP clade</taxon>
        <taxon>Pooideae</taxon>
        <taxon>Triticodae</taxon>
        <taxon>Triticeae</taxon>
        <taxon>Triticinae</taxon>
        <taxon>Triticum</taxon>
    </lineage>
</organism>
<dbReference type="AlphaFoldDB" id="M8AH13"/>